<feature type="transmembrane region" description="Helical" evidence="1">
    <location>
        <begin position="6"/>
        <end position="28"/>
    </location>
</feature>
<dbReference type="AlphaFoldDB" id="A0A0T7FAY1"/>
<keyword evidence="1" id="KW-0812">Transmembrane</keyword>
<keyword evidence="1" id="KW-1133">Transmembrane helix</keyword>
<evidence type="ECO:0000256" key="1">
    <source>
        <dbReference type="SAM" id="Phobius"/>
    </source>
</evidence>
<dbReference type="EMBL" id="CCRH01000002">
    <property type="protein sequence ID" value="CDZ32195.1"/>
    <property type="molecule type" value="Genomic_DNA"/>
</dbReference>
<reference evidence="2 3" key="1">
    <citation type="submission" date="2014-08" db="EMBL/GenBank/DDBJ databases">
        <authorList>
            <person name="Chen Y.-H."/>
        </authorList>
    </citation>
    <scope>NUCLEOTIDE SEQUENCE [LARGE SCALE GENOMIC DNA]</scope>
</reference>
<dbReference type="Proteomes" id="UP000046176">
    <property type="component" value="Unassembled WGS sequence"/>
</dbReference>
<proteinExistence type="predicted"/>
<accession>A0A0T7FAY1</accession>
<evidence type="ECO:0000313" key="2">
    <source>
        <dbReference type="EMBL" id="CDZ32195.1"/>
    </source>
</evidence>
<protein>
    <submittedName>
        <fullName evidence="2">Uncharacterized protein</fullName>
    </submittedName>
</protein>
<organism evidence="2 3">
    <name type="scientific">Neorhizobium galegae bv. officinalis</name>
    <dbReference type="NCBI Taxonomy" id="323656"/>
    <lineage>
        <taxon>Bacteria</taxon>
        <taxon>Pseudomonadati</taxon>
        <taxon>Pseudomonadota</taxon>
        <taxon>Alphaproteobacteria</taxon>
        <taxon>Hyphomicrobiales</taxon>
        <taxon>Rhizobiaceae</taxon>
        <taxon>Rhizobium/Agrobacterium group</taxon>
        <taxon>Neorhizobium</taxon>
    </lineage>
</organism>
<evidence type="ECO:0000313" key="3">
    <source>
        <dbReference type="Proteomes" id="UP000046176"/>
    </source>
</evidence>
<name>A0A0T7FAY1_NEOGA</name>
<gene>
    <name evidence="2" type="ORF">NGAL_HAMBI1145_09660</name>
</gene>
<sequence length="31" mass="3212">MLRNLANLVVIVAISYAIANGLMAIALLGGR</sequence>
<keyword evidence="1" id="KW-0472">Membrane</keyword>